<evidence type="ECO:0000256" key="1">
    <source>
        <dbReference type="ARBA" id="ARBA00009108"/>
    </source>
</evidence>
<reference evidence="5" key="1">
    <citation type="submission" date="2016-10" db="EMBL/GenBank/DDBJ databases">
        <authorList>
            <person name="Varghese N."/>
            <person name="Submissions S."/>
        </authorList>
    </citation>
    <scope>NUCLEOTIDE SEQUENCE [LARGE SCALE GENOMIC DNA]</scope>
    <source>
        <strain evidence="5">DSM 45421</strain>
    </source>
</reference>
<keyword evidence="2" id="KW-0175">Coiled coil</keyword>
<dbReference type="GO" id="GO:0005886">
    <property type="term" value="C:plasma membrane"/>
    <property type="evidence" value="ECO:0007669"/>
    <property type="project" value="TreeGrafter"/>
</dbReference>
<comment type="similarity">
    <text evidence="1">Belongs to the UPF0749 family.</text>
</comment>
<dbReference type="Pfam" id="PF05949">
    <property type="entry name" value="DUF881"/>
    <property type="match status" value="1"/>
</dbReference>
<sequence>MTPLVPRPATVRPGRSADRSADRSAWGALVPVVALAAGLLFATSGQTAQGSDLRAGDVTELSTLIDQRNEVIAAQEDQLAQLEEQTEALTDQAASRDGAVAAAQAEGDGGALSAGLVALTGRGVEITLDDAPRRPDGSLPAGARPDDVVIHQSDVQAVVNAVWAAGADGVAIMDQRLIATSAVRCVGNVLLLHGRTWSPPFVVTAVGDPAAVRAQLAVSPQVAVFEQAVEAYGLGFAVRDRADVVLPAYGGSLDMAYATPSEG</sequence>
<organism evidence="4 5">
    <name type="scientific">Geodermatophilus telluris</name>
    <dbReference type="NCBI Taxonomy" id="1190417"/>
    <lineage>
        <taxon>Bacteria</taxon>
        <taxon>Bacillati</taxon>
        <taxon>Actinomycetota</taxon>
        <taxon>Actinomycetes</taxon>
        <taxon>Geodermatophilales</taxon>
        <taxon>Geodermatophilaceae</taxon>
        <taxon>Geodermatophilus</taxon>
    </lineage>
</organism>
<dbReference type="Gene3D" id="3.30.70.1880">
    <property type="entry name" value="Protein of unknown function DUF881"/>
    <property type="match status" value="1"/>
</dbReference>
<feature type="region of interest" description="Disordered" evidence="3">
    <location>
        <begin position="1"/>
        <end position="22"/>
    </location>
</feature>
<gene>
    <name evidence="4" type="ORF">SAMN05660690_4082</name>
</gene>
<evidence type="ECO:0000256" key="3">
    <source>
        <dbReference type="SAM" id="MobiDB-lite"/>
    </source>
</evidence>
<dbReference type="AlphaFoldDB" id="A0A1G6U659"/>
<dbReference type="Proteomes" id="UP000199416">
    <property type="component" value="Unassembled WGS sequence"/>
</dbReference>
<accession>A0A1G6U659</accession>
<dbReference type="EMBL" id="FMZF01000007">
    <property type="protein sequence ID" value="SDD36912.1"/>
    <property type="molecule type" value="Genomic_DNA"/>
</dbReference>
<evidence type="ECO:0000256" key="2">
    <source>
        <dbReference type="SAM" id="Coils"/>
    </source>
</evidence>
<protein>
    <submittedName>
        <fullName evidence="4">Uncharacterized conserved protein YlxW, UPF0749 family</fullName>
    </submittedName>
</protein>
<evidence type="ECO:0000313" key="4">
    <source>
        <dbReference type="EMBL" id="SDD36912.1"/>
    </source>
</evidence>
<feature type="coiled-coil region" evidence="2">
    <location>
        <begin position="65"/>
        <end position="92"/>
    </location>
</feature>
<dbReference type="PANTHER" id="PTHR37313:SF4">
    <property type="entry name" value="CONSERVED MEMBRANE PROTEIN-RELATED"/>
    <property type="match status" value="1"/>
</dbReference>
<dbReference type="PANTHER" id="PTHR37313">
    <property type="entry name" value="UPF0749 PROTEIN RV1825"/>
    <property type="match status" value="1"/>
</dbReference>
<name>A0A1G6U659_9ACTN</name>
<dbReference type="InterPro" id="IPR010273">
    <property type="entry name" value="DUF881"/>
</dbReference>
<dbReference type="STRING" id="1190417.SAMN05660690_4082"/>
<keyword evidence="5" id="KW-1185">Reference proteome</keyword>
<proteinExistence type="inferred from homology"/>
<evidence type="ECO:0000313" key="5">
    <source>
        <dbReference type="Proteomes" id="UP000199416"/>
    </source>
</evidence>